<protein>
    <submittedName>
        <fullName evidence="1">Uncharacterized protein</fullName>
    </submittedName>
</protein>
<gene>
    <name evidence="1" type="ORF">BFLFYP10_03102</name>
</gene>
<organism evidence="1">
    <name type="scientific">Bacteroides faecis</name>
    <dbReference type="NCBI Taxonomy" id="674529"/>
    <lineage>
        <taxon>Bacteria</taxon>
        <taxon>Pseudomonadati</taxon>
        <taxon>Bacteroidota</taxon>
        <taxon>Bacteroidia</taxon>
        <taxon>Bacteroidales</taxon>
        <taxon>Bacteroidaceae</taxon>
        <taxon>Bacteroides</taxon>
    </lineage>
</organism>
<proteinExistence type="predicted"/>
<accession>A0A6N2WRB2</accession>
<reference evidence="1" key="1">
    <citation type="submission" date="2019-11" db="EMBL/GenBank/DDBJ databases">
        <authorList>
            <person name="Feng L."/>
        </authorList>
    </citation>
    <scope>NUCLEOTIDE SEQUENCE</scope>
    <source>
        <strain evidence="1">BfaecisLFYP10</strain>
    </source>
</reference>
<dbReference type="EMBL" id="CACRSZ010000069">
    <property type="protein sequence ID" value="VYT41856.1"/>
    <property type="molecule type" value="Genomic_DNA"/>
</dbReference>
<dbReference type="AlphaFoldDB" id="A0A6N2WRB2"/>
<evidence type="ECO:0000313" key="1">
    <source>
        <dbReference type="EMBL" id="VYT41856.1"/>
    </source>
</evidence>
<sequence>MKKHPITPNPVNIKIHLGKIWESVNVFAFTNKTPALNSKYRIEGTGMFFIYLY</sequence>
<name>A0A6N2WRB2_9BACE</name>